<dbReference type="SUPFAM" id="SSF53335">
    <property type="entry name" value="S-adenosyl-L-methionine-dependent methyltransferases"/>
    <property type="match status" value="1"/>
</dbReference>
<dbReference type="PANTHER" id="PTHR43042">
    <property type="entry name" value="SAM-DEPENDENT METHYLTRANSFERASE"/>
    <property type="match status" value="1"/>
</dbReference>
<name>A0A504X9T4_LEIDO</name>
<gene>
    <name evidence="1" type="ORF">CGC21_35915</name>
</gene>
<reference evidence="2" key="1">
    <citation type="submission" date="2019-02" db="EMBL/GenBank/DDBJ databases">
        <title>FDA dAtabase for Regulatory Grade micrObial Sequences (FDA-ARGOS): Supporting development and validation of Infectious Disease Dx tests.</title>
        <authorList>
            <person name="Duncan R."/>
            <person name="Fisher C."/>
            <person name="Tallon L."/>
            <person name="Sadzewicz L."/>
            <person name="Sengamalay N."/>
            <person name="Ott S."/>
            <person name="Godinez A."/>
            <person name="Nagaraj S."/>
            <person name="Vavikolanu K."/>
            <person name="Nadendla S."/>
            <person name="Aluvathingal J."/>
            <person name="Sichtig H."/>
        </authorList>
    </citation>
    <scope>NUCLEOTIDE SEQUENCE [LARGE SCALE GENOMIC DNA]</scope>
    <source>
        <strain evidence="2">FDAARGOS_361</strain>
    </source>
</reference>
<organism evidence="1 2">
    <name type="scientific">Leishmania donovani</name>
    <dbReference type="NCBI Taxonomy" id="5661"/>
    <lineage>
        <taxon>Eukaryota</taxon>
        <taxon>Discoba</taxon>
        <taxon>Euglenozoa</taxon>
        <taxon>Kinetoplastea</taxon>
        <taxon>Metakinetoplastina</taxon>
        <taxon>Trypanosomatida</taxon>
        <taxon>Trypanosomatidae</taxon>
        <taxon>Leishmaniinae</taxon>
        <taxon>Leishmania</taxon>
    </lineage>
</organism>
<accession>A0A504X9T4</accession>
<dbReference type="InterPro" id="IPR029063">
    <property type="entry name" value="SAM-dependent_MTases_sf"/>
</dbReference>
<dbReference type="VEuPathDB" id="TriTrypDB:LdCL_300028700"/>
<dbReference type="VEuPathDB" id="TriTrypDB:LDHU3_30.3140"/>
<dbReference type="AlphaFoldDB" id="A0A504X9T4"/>
<dbReference type="Proteomes" id="UP000318447">
    <property type="component" value="Unassembled WGS sequence"/>
</dbReference>
<protein>
    <submittedName>
        <fullName evidence="1">Uncharacterized protein</fullName>
    </submittedName>
</protein>
<comment type="caution">
    <text evidence="1">The sequence shown here is derived from an EMBL/GenBank/DDBJ whole genome shotgun (WGS) entry which is preliminary data.</text>
</comment>
<evidence type="ECO:0000313" key="1">
    <source>
        <dbReference type="EMBL" id="TPP45792.1"/>
    </source>
</evidence>
<dbReference type="PANTHER" id="PTHR43042:SF3">
    <property type="entry name" value="RIBOSOMAL RNA LARGE SUBUNIT METHYLTRANSFERASE YWBD-RELATED"/>
    <property type="match status" value="1"/>
</dbReference>
<sequence length="734" mass="82032">MSLLHRLHGARWCALRQQRRRCNGVRGVFAAAALNRGDLVLSVPLRYCFITQLDLPRDGGRSSSPLLDNVKGARHLRHCNRGVALFPEAWVWLQRFSTDAPADRVSLSSAISCEAAPGSIAAAPSVMALTLSPVEAALATCVALRYFYAHALNLSAATRVAHSIGPAPHDLSDRFTASLPFEDYLQWGLESIYSDASSAEAHLCLEQLSSNLRDAIMTHASNVEFRFLDEAPSLFDTVLLTSLYLVRSRVLRMPLLSSTSNTPDSSCSVFAPGLDALNHCGTRIQAAHKFPQLRLQPTQHRLMTRRRQCNLPLRLFHPSSVDFARHELEAGRIVEVRRDDNSLVALGFYEPHLKRVDVFDMTASLAAMLPAISEDFFMARVHEAWERRRRILPQTQSNTYRVVNGYADSLPSLFVDVFSECFVRVVATSFGAERLVTPLLDFLSRRGAEDVLLDTPTLGDTARVSIVTPTISLPQLYVEGGVSHLWLRPDMRMPSTENLFLINPAHRRTRRMMRDVGKGKRVLTIYDRSGSAAMNAVMTAKHVTVLHREETSLEWARANLICNHSASVFKTCETVCCDPAELRVRHQQDVVYIECHPKFLSTSNQWAELVRSLANNKVIGVGTMLIVAQEEAPLGVHDLLPRRKVFYGGDESKANQDCPMKRRPLADALRNALEKCHLRLKFLRAFSVACDHPLLPESESASFSQVYLIEGPALEQVFRVPTSSHRKVRTDEAT</sequence>
<proteinExistence type="predicted"/>
<evidence type="ECO:0000313" key="2">
    <source>
        <dbReference type="Proteomes" id="UP000318447"/>
    </source>
</evidence>
<dbReference type="VEuPathDB" id="TriTrypDB:LdBPK_302320.1"/>
<dbReference type="Gene3D" id="3.40.50.150">
    <property type="entry name" value="Vaccinia Virus protein VP39"/>
    <property type="match status" value="1"/>
</dbReference>
<dbReference type="Gene3D" id="3.30.750.80">
    <property type="entry name" value="RNA methyltransferase domain (HRMD) like"/>
    <property type="match status" value="1"/>
</dbReference>
<dbReference type="EMBL" id="RHLC01000011">
    <property type="protein sequence ID" value="TPP45792.1"/>
    <property type="molecule type" value="Genomic_DNA"/>
</dbReference>